<organism evidence="3 4">
    <name type="scientific">Modestobacter roseus</name>
    <dbReference type="NCBI Taxonomy" id="1181884"/>
    <lineage>
        <taxon>Bacteria</taxon>
        <taxon>Bacillati</taxon>
        <taxon>Actinomycetota</taxon>
        <taxon>Actinomycetes</taxon>
        <taxon>Geodermatophilales</taxon>
        <taxon>Geodermatophilaceae</taxon>
        <taxon>Modestobacter</taxon>
    </lineage>
</organism>
<protein>
    <submittedName>
        <fullName evidence="3">PH (Pleckstrin Homology) domain-containing protein</fullName>
    </submittedName>
</protein>
<dbReference type="InterPro" id="IPR019692">
    <property type="entry name" value="CFP-6_PH"/>
</dbReference>
<dbReference type="RefSeq" id="WP_153359349.1">
    <property type="nucleotide sequence ID" value="NZ_JABGDC010000065.1"/>
</dbReference>
<dbReference type="Pfam" id="PF10756">
    <property type="entry name" value="bPH_6"/>
    <property type="match status" value="1"/>
</dbReference>
<reference evidence="3 4" key="1">
    <citation type="submission" date="2019-07" db="EMBL/GenBank/DDBJ databases">
        <title>R&amp;d 2014.</title>
        <authorList>
            <person name="Klenk H.-P."/>
        </authorList>
    </citation>
    <scope>NUCLEOTIDE SEQUENCE [LARGE SCALE GENOMIC DNA]</scope>
    <source>
        <strain evidence="3 4">DSM 45764</strain>
    </source>
</reference>
<feature type="domain" description="Low molecular weight protein antigen 6 PH" evidence="2">
    <location>
        <begin position="53"/>
        <end position="127"/>
    </location>
</feature>
<keyword evidence="1" id="KW-1133">Transmembrane helix</keyword>
<keyword evidence="1" id="KW-0472">Membrane</keyword>
<name>A0A562IWK9_9ACTN</name>
<evidence type="ECO:0000313" key="3">
    <source>
        <dbReference type="EMBL" id="TWH74985.1"/>
    </source>
</evidence>
<accession>A0A562IWK9</accession>
<dbReference type="OrthoDB" id="3213712at2"/>
<evidence type="ECO:0000256" key="1">
    <source>
        <dbReference type="SAM" id="Phobius"/>
    </source>
</evidence>
<keyword evidence="1" id="KW-0812">Transmembrane</keyword>
<keyword evidence="4" id="KW-1185">Reference proteome</keyword>
<dbReference type="EMBL" id="VLKF01000001">
    <property type="protein sequence ID" value="TWH74985.1"/>
    <property type="molecule type" value="Genomic_DNA"/>
</dbReference>
<evidence type="ECO:0000259" key="2">
    <source>
        <dbReference type="Pfam" id="PF10756"/>
    </source>
</evidence>
<feature type="transmembrane region" description="Helical" evidence="1">
    <location>
        <begin position="33"/>
        <end position="51"/>
    </location>
</feature>
<sequence>MQWSPRPGETVALAAVGLALAVAAVFSDPAGRLLLGAAALLLGVVAVRDAVARPRLIVGPEGVTVRGLLRATTIAWPALRVRLREQRRWGVRGRTLELEDARDDAVLVVLGRRDLGADPAAVAEALLAPDAPG</sequence>
<gene>
    <name evidence="3" type="ORF">JD78_03534</name>
</gene>
<dbReference type="AlphaFoldDB" id="A0A562IWK9"/>
<dbReference type="Proteomes" id="UP000321490">
    <property type="component" value="Unassembled WGS sequence"/>
</dbReference>
<comment type="caution">
    <text evidence="3">The sequence shown here is derived from an EMBL/GenBank/DDBJ whole genome shotgun (WGS) entry which is preliminary data.</text>
</comment>
<evidence type="ECO:0000313" key="4">
    <source>
        <dbReference type="Proteomes" id="UP000321490"/>
    </source>
</evidence>
<proteinExistence type="predicted"/>